<keyword evidence="3" id="KW-1185">Reference proteome</keyword>
<reference evidence="3" key="1">
    <citation type="submission" date="2016-10" db="EMBL/GenBank/DDBJ databases">
        <authorList>
            <person name="Varghese N."/>
            <person name="Submissions S."/>
        </authorList>
    </citation>
    <scope>NUCLEOTIDE SEQUENCE [LARGE SCALE GENOMIC DNA]</scope>
    <source>
        <strain evidence="3">DSM 13577</strain>
    </source>
</reference>
<proteinExistence type="predicted"/>
<dbReference type="Proteomes" id="UP000243819">
    <property type="component" value="Unassembled WGS sequence"/>
</dbReference>
<comment type="function">
    <text evidence="1">SASP are bound to spore DNA. They are double-stranded DNA-binding proteins that cause DNA to change to an a-like conformation. They protect the DNA backbone from chemical and enzymatic cleavage and are thus involved in dormant spore's high resistance to UV light.</text>
</comment>
<organism evidence="2 3">
    <name type="scientific">Anaerobranca gottschalkii DSM 13577</name>
    <dbReference type="NCBI Taxonomy" id="1120990"/>
    <lineage>
        <taxon>Bacteria</taxon>
        <taxon>Bacillati</taxon>
        <taxon>Bacillota</taxon>
        <taxon>Clostridia</taxon>
        <taxon>Eubacteriales</taxon>
        <taxon>Proteinivoracaceae</taxon>
        <taxon>Anaerobranca</taxon>
    </lineage>
</organism>
<dbReference type="AlphaFoldDB" id="A0A1I0BHM2"/>
<evidence type="ECO:0000313" key="3">
    <source>
        <dbReference type="Proteomes" id="UP000243819"/>
    </source>
</evidence>
<dbReference type="GO" id="GO:0003690">
    <property type="term" value="F:double-stranded DNA binding"/>
    <property type="evidence" value="ECO:0007669"/>
    <property type="project" value="InterPro"/>
</dbReference>
<dbReference type="InterPro" id="IPR001448">
    <property type="entry name" value="SASP_alpha/beta-type"/>
</dbReference>
<dbReference type="STRING" id="1120990.SAMN03080614_104016"/>
<dbReference type="GO" id="GO:0006265">
    <property type="term" value="P:DNA topological change"/>
    <property type="evidence" value="ECO:0007669"/>
    <property type="project" value="InterPro"/>
</dbReference>
<gene>
    <name evidence="2" type="ORF">SAMN03080614_104016</name>
</gene>
<sequence>MAKRKHLIPEASSVMERFKYETAEELGLADKVRKVGWKNMTSRECGMVGGMMVKKMIAAMEKLNEER</sequence>
<dbReference type="EMBL" id="FOIF01000040">
    <property type="protein sequence ID" value="SET06491.1"/>
    <property type="molecule type" value="Genomic_DNA"/>
</dbReference>
<name>A0A1I0BHM2_9FIRM</name>
<accession>A0A1I0BHM2</accession>
<dbReference type="InterPro" id="IPR038300">
    <property type="entry name" value="SASP_sf_alpha/beta"/>
</dbReference>
<evidence type="ECO:0000313" key="2">
    <source>
        <dbReference type="EMBL" id="SET06491.1"/>
    </source>
</evidence>
<dbReference type="Gene3D" id="6.10.10.80">
    <property type="entry name" value="Small, acid-soluble spore protein, alpha/beta type-like"/>
    <property type="match status" value="1"/>
</dbReference>
<dbReference type="Pfam" id="PF00269">
    <property type="entry name" value="SASP"/>
    <property type="match status" value="1"/>
</dbReference>
<evidence type="ECO:0000256" key="1">
    <source>
        <dbReference type="ARBA" id="ARBA00003863"/>
    </source>
</evidence>
<protein>
    <submittedName>
        <fullName evidence="2">Small, acid-soluble spore protein, alpha/beta type</fullName>
    </submittedName>
</protein>
<dbReference type="OrthoDB" id="1708261at2"/>
<dbReference type="RefSeq" id="WP_091351149.1">
    <property type="nucleotide sequence ID" value="NZ_FOIF01000040.1"/>
</dbReference>